<protein>
    <submittedName>
        <fullName evidence="1">Uncharacterized protein</fullName>
    </submittedName>
</protein>
<comment type="caution">
    <text evidence="1">The sequence shown here is derived from an EMBL/GenBank/DDBJ whole genome shotgun (WGS) entry which is preliminary data.</text>
</comment>
<evidence type="ECO:0000313" key="1">
    <source>
        <dbReference type="EMBL" id="GAP38919.1"/>
    </source>
</evidence>
<evidence type="ECO:0000313" key="2">
    <source>
        <dbReference type="Proteomes" id="UP000037660"/>
    </source>
</evidence>
<reference evidence="2" key="1">
    <citation type="submission" date="2015-07" db="EMBL/GenBank/DDBJ databases">
        <title>Discovery of a poly(ethylene terephthalate assimilation.</title>
        <authorList>
            <person name="Yoshida S."/>
            <person name="Hiraga K."/>
            <person name="Takehana T."/>
            <person name="Taniguchi I."/>
            <person name="Yamaji H."/>
            <person name="Maeda Y."/>
            <person name="Toyohara K."/>
            <person name="Miyamoto K."/>
            <person name="Kimura Y."/>
            <person name="Oda K."/>
        </authorList>
    </citation>
    <scope>NUCLEOTIDE SEQUENCE [LARGE SCALE GENOMIC DNA]</scope>
    <source>
        <strain evidence="2">NBRC 110686 / TISTR 2288 / 201-F6</strain>
    </source>
</reference>
<organism evidence="1 2">
    <name type="scientific">Piscinibacter sakaiensis</name>
    <name type="common">Ideonella sakaiensis</name>
    <dbReference type="NCBI Taxonomy" id="1547922"/>
    <lineage>
        <taxon>Bacteria</taxon>
        <taxon>Pseudomonadati</taxon>
        <taxon>Pseudomonadota</taxon>
        <taxon>Betaproteobacteria</taxon>
        <taxon>Burkholderiales</taxon>
        <taxon>Sphaerotilaceae</taxon>
        <taxon>Piscinibacter</taxon>
    </lineage>
</organism>
<reference evidence="1 2" key="2">
    <citation type="journal article" date="2016" name="Science">
        <title>A bacterium that degrades and assimilates poly(ethylene terephthalate).</title>
        <authorList>
            <person name="Yoshida S."/>
            <person name="Hiraga K."/>
            <person name="Takehana T."/>
            <person name="Taniguchi I."/>
            <person name="Yamaji H."/>
            <person name="Maeda Y."/>
            <person name="Toyohara K."/>
            <person name="Miyamoto K."/>
            <person name="Kimura Y."/>
            <person name="Oda K."/>
        </authorList>
    </citation>
    <scope>NUCLEOTIDE SEQUENCE [LARGE SCALE GENOMIC DNA]</scope>
    <source>
        <strain evidence="2">NBRC 110686 / TISTR 2288 / 201-F6</strain>
    </source>
</reference>
<dbReference type="Proteomes" id="UP000037660">
    <property type="component" value="Unassembled WGS sequence"/>
</dbReference>
<name>A0A0K8P8S9_PISS1</name>
<proteinExistence type="predicted"/>
<dbReference type="EMBL" id="BBYR01000104">
    <property type="protein sequence ID" value="GAP38919.1"/>
    <property type="molecule type" value="Genomic_DNA"/>
</dbReference>
<sequence length="39" mass="4064">MVTRPASRARHTAMAMAAAVAASPLEAAMIPPRSKTRGE</sequence>
<accession>A0A0K8P8S9</accession>
<keyword evidence="2" id="KW-1185">Reference proteome</keyword>
<gene>
    <name evidence="1" type="ORF">ISF6_0232</name>
</gene>
<dbReference type="AlphaFoldDB" id="A0A0K8P8S9"/>